<dbReference type="STRING" id="52441.SAMN05216302_101097"/>
<evidence type="ECO:0000313" key="3">
    <source>
        <dbReference type="EMBL" id="SFK61535.1"/>
    </source>
</evidence>
<dbReference type="Pfam" id="PF13449">
    <property type="entry name" value="Phytase-like"/>
    <property type="match status" value="1"/>
</dbReference>
<dbReference type="AlphaFoldDB" id="A0A1I4AYE9"/>
<sequence>MNKNNNMSLTAINTLVVVISIMIHTLLPGAVKADNRFFNRIATFPVYLNTDVNLETVAEIIDVSKDGKTLVYTDSQTGKLGFVDIKQPRKPEPLGAIDVGGEPTSVAVTVDYALVAVNTSPGFVAPSGHLHVVDIKTQTIIATHRLAGQPDSVAVSPDARYAAVVIENERDEDLGNGEPPQTPSGLLQIVDLVGDPADWSIRNVNLDGVADLFPNDAEPEYVDINEDNIAIVSMQENNHIVLVDLATGAIINNFTAGTVDLFQVDTKEEDPALISLTDTLLDIPREPDGVAWISNSLFATVDEGDLFGGSRGFTLFDTDGNVVFSSGNTLEHEVVRLGHYPDGRSGNKGSEPESVEFAEYGNKRFLFVASERSSVIFVYKIKGRHHKLKLVQALPAGVGPEGVKAIPRRNLLVAASEDDARDDKFRSIITIYELTKGKADYPTVISADRADGTPIPWGALSGFAMHSRNDSKMYAVHDSFYQQSRIYVMNVRKKPAVITGEIVLKEDGNTINLDAEGIAVSASGDGSFWIASEGAGSVDDPGRPVTSLNLLVHAAADGTVIERISLPDAVNAKQRRFGFEGVASVMEDGNEVLYVAFQRGWVGDPEPNNVDDGGKVRIGRYDLSNSEWTFAYYPLEVRQSPNGGWVGLSEITALGKDRFAVIERDNQGNTDARIKHVYAFSVANMVFRPEGELFDTLSKKMVRDLIPDLERTGGLVLEKIESLAVTRRGDMLFANDNDGVDNSNGETQLIRVKGVFKTMHRHDVETDD</sequence>
<name>A0A1I4AYE9_9PROT</name>
<dbReference type="SUPFAM" id="SSF51004">
    <property type="entry name" value="C-terminal (heme d1) domain of cytochrome cd1-nitrite reductase"/>
    <property type="match status" value="1"/>
</dbReference>
<dbReference type="InterPro" id="IPR015943">
    <property type="entry name" value="WD40/YVTN_repeat-like_dom_sf"/>
</dbReference>
<gene>
    <name evidence="3" type="ORF">SAMN05216302_101097</name>
</gene>
<dbReference type="RefSeq" id="WP_211753388.1">
    <property type="nucleotide sequence ID" value="NZ_FOSP01000010.1"/>
</dbReference>
<dbReference type="EMBL" id="FOSP01000010">
    <property type="protein sequence ID" value="SFK61535.1"/>
    <property type="molecule type" value="Genomic_DNA"/>
</dbReference>
<accession>A0A1I4AYE9</accession>
<keyword evidence="1" id="KW-1133">Transmembrane helix</keyword>
<evidence type="ECO:0000313" key="4">
    <source>
        <dbReference type="Proteomes" id="UP000199533"/>
    </source>
</evidence>
<proteinExistence type="predicted"/>
<keyword evidence="4" id="KW-1185">Reference proteome</keyword>
<dbReference type="Gene3D" id="2.130.10.10">
    <property type="entry name" value="YVTN repeat-like/Quinoprotein amine dehydrogenase"/>
    <property type="match status" value="2"/>
</dbReference>
<dbReference type="InterPro" id="IPR011048">
    <property type="entry name" value="Haem_d1_sf"/>
</dbReference>
<dbReference type="SUPFAM" id="SSF69322">
    <property type="entry name" value="Tricorn protease domain 2"/>
    <property type="match status" value="1"/>
</dbReference>
<keyword evidence="1" id="KW-0472">Membrane</keyword>
<keyword evidence="1" id="KW-0812">Transmembrane</keyword>
<dbReference type="PANTHER" id="PTHR46928">
    <property type="entry name" value="MESENCHYME-SPECIFIC CELL SURFACE GLYCOPROTEIN"/>
    <property type="match status" value="1"/>
</dbReference>
<evidence type="ECO:0000259" key="2">
    <source>
        <dbReference type="Pfam" id="PF13449"/>
    </source>
</evidence>
<dbReference type="InterPro" id="IPR027372">
    <property type="entry name" value="Phytase-like_dom"/>
</dbReference>
<organism evidence="3 4">
    <name type="scientific">Nitrosomonas aestuarii</name>
    <dbReference type="NCBI Taxonomy" id="52441"/>
    <lineage>
        <taxon>Bacteria</taxon>
        <taxon>Pseudomonadati</taxon>
        <taxon>Pseudomonadota</taxon>
        <taxon>Betaproteobacteria</taxon>
        <taxon>Nitrosomonadales</taxon>
        <taxon>Nitrosomonadaceae</taxon>
        <taxon>Nitrosomonas</taxon>
    </lineage>
</organism>
<feature type="domain" description="Phytase-like" evidence="2">
    <location>
        <begin position="455"/>
        <end position="738"/>
    </location>
</feature>
<protein>
    <submittedName>
        <fullName evidence="3">Esterase-like activity of phytase</fullName>
    </submittedName>
</protein>
<evidence type="ECO:0000256" key="1">
    <source>
        <dbReference type="SAM" id="Phobius"/>
    </source>
</evidence>
<dbReference type="PANTHER" id="PTHR46928:SF1">
    <property type="entry name" value="MESENCHYME-SPECIFIC CELL SURFACE GLYCOPROTEIN"/>
    <property type="match status" value="1"/>
</dbReference>
<feature type="transmembrane region" description="Helical" evidence="1">
    <location>
        <begin position="12"/>
        <end position="31"/>
    </location>
</feature>
<dbReference type="InterPro" id="IPR052956">
    <property type="entry name" value="Mesenchyme-surface_protein"/>
</dbReference>
<reference evidence="4" key="1">
    <citation type="submission" date="2016-10" db="EMBL/GenBank/DDBJ databases">
        <authorList>
            <person name="Varghese N."/>
            <person name="Submissions S."/>
        </authorList>
    </citation>
    <scope>NUCLEOTIDE SEQUENCE [LARGE SCALE GENOMIC DNA]</scope>
    <source>
        <strain evidence="4">Nm69</strain>
    </source>
</reference>
<dbReference type="Proteomes" id="UP000199533">
    <property type="component" value="Unassembled WGS sequence"/>
</dbReference>